<evidence type="ECO:0000313" key="13">
    <source>
        <dbReference type="Proteomes" id="UP001153321"/>
    </source>
</evidence>
<feature type="transmembrane region" description="Helical" evidence="9">
    <location>
        <begin position="315"/>
        <end position="337"/>
    </location>
</feature>
<evidence type="ECO:0000259" key="11">
    <source>
        <dbReference type="Pfam" id="PF24576"/>
    </source>
</evidence>
<keyword evidence="6 9" id="KW-0472">Membrane</keyword>
<organism evidence="12 13">
    <name type="scientific">Spodoptera littoralis</name>
    <name type="common">Egyptian cotton leafworm</name>
    <dbReference type="NCBI Taxonomy" id="7109"/>
    <lineage>
        <taxon>Eukaryota</taxon>
        <taxon>Metazoa</taxon>
        <taxon>Ecdysozoa</taxon>
        <taxon>Arthropoda</taxon>
        <taxon>Hexapoda</taxon>
        <taxon>Insecta</taxon>
        <taxon>Pterygota</taxon>
        <taxon>Neoptera</taxon>
        <taxon>Endopterygota</taxon>
        <taxon>Lepidoptera</taxon>
        <taxon>Glossata</taxon>
        <taxon>Ditrysia</taxon>
        <taxon>Noctuoidea</taxon>
        <taxon>Noctuidae</taxon>
        <taxon>Amphipyrinae</taxon>
        <taxon>Spodoptera</taxon>
    </lineage>
</organism>
<evidence type="ECO:0000256" key="6">
    <source>
        <dbReference type="ARBA" id="ARBA00023136"/>
    </source>
</evidence>
<dbReference type="InterPro" id="IPR001320">
    <property type="entry name" value="Iontro_rcpt_C"/>
</dbReference>
<evidence type="ECO:0000256" key="7">
    <source>
        <dbReference type="ARBA" id="ARBA00023170"/>
    </source>
</evidence>
<dbReference type="Proteomes" id="UP001153321">
    <property type="component" value="Chromosome 20"/>
</dbReference>
<feature type="domain" description="Ionotropic receptor 75a N-terminal" evidence="11">
    <location>
        <begin position="15"/>
        <end position="165"/>
    </location>
</feature>
<dbReference type="PANTHER" id="PTHR42643:SF33">
    <property type="entry name" value="GLUTAMATE RECEPTOR 2-LIKE PROTEIN"/>
    <property type="match status" value="1"/>
</dbReference>
<dbReference type="GO" id="GO:0005886">
    <property type="term" value="C:plasma membrane"/>
    <property type="evidence" value="ECO:0007669"/>
    <property type="project" value="UniProtKB-SubCell"/>
</dbReference>
<dbReference type="Pfam" id="PF24576">
    <property type="entry name" value="IR75A_N"/>
    <property type="match status" value="1"/>
</dbReference>
<dbReference type="Gene3D" id="3.40.190.10">
    <property type="entry name" value="Periplasmic binding protein-like II"/>
    <property type="match status" value="1"/>
</dbReference>
<dbReference type="GO" id="GO:0015276">
    <property type="term" value="F:ligand-gated monoatomic ion channel activity"/>
    <property type="evidence" value="ECO:0007669"/>
    <property type="project" value="InterPro"/>
</dbReference>
<comment type="similarity">
    <text evidence="2">Belongs to the glutamate-gated ion channel (TC 1.A.10.1) family.</text>
</comment>
<evidence type="ECO:0000256" key="5">
    <source>
        <dbReference type="ARBA" id="ARBA00022989"/>
    </source>
</evidence>
<dbReference type="EMBL" id="LR824551">
    <property type="protein sequence ID" value="CAH1640135.1"/>
    <property type="molecule type" value="Genomic_DNA"/>
</dbReference>
<name>A0A9P0N515_SPOLI</name>
<sequence length="603" mass="69141">MSLLCNLLLTLSLADVRLVIDIFKLKNIKNGIIFHCYDNYVVSNVHKILNEQDILMASTKIDYNVTYNIATSHPRVGLVIDTSCEGWTSVLDSDTISFQEYSFIVITEDLSGTTEILSQYPIEVDSDVIVAHKINQTFNLYEVFNTGTKYRGTYNVRKVGLWNSSLLIDSFNRWNLQGVFVKTAVIILTTPRIVNQTIEQYMEKPIKSQIDVDTVHRMKYFIMLKFMRDMYNISYDMHRVSTWGYQRNGSFDGMVNALYQGMAEIGGAPIFYRIDRGQRVQYISEVWMSRHSFLFRHPKYPGGFYTIYTRPLSDVVWYCVVAMLAVTAITLWVMLVVQNHKGDNEDSSLSLAGLVIWGAICQQGLSINRESTSTKLVIFTTFVYAVTLYQYYNATIVSSLLLEPPRNIRTLKDILDSDLKAGAHDIVYDRDYFKRTTDPVAIELYHKKVATATHYNFFTPEEGIALVKKGGFAFHIDTTFAFPLIKATFTEREICETTLVQMYPLQRMGVVVRKHSPYKEHIAYAIRKMYEVGLPPRIQSEIDEPMPECAHTPDSSIFCVGIREFSTPLLALTLGMVTSIVVLFCELLFDRVVKLSSVREFRH</sequence>
<dbReference type="PANTHER" id="PTHR42643">
    <property type="entry name" value="IONOTROPIC RECEPTOR 20A-RELATED"/>
    <property type="match status" value="1"/>
</dbReference>
<evidence type="ECO:0000256" key="8">
    <source>
        <dbReference type="ARBA" id="ARBA00023180"/>
    </source>
</evidence>
<keyword evidence="13" id="KW-1185">Reference proteome</keyword>
<gene>
    <name evidence="12" type="ORF">SPLIT_LOCUS5491</name>
</gene>
<feature type="domain" description="Ionotropic glutamate receptor C-terminal" evidence="10">
    <location>
        <begin position="316"/>
        <end position="448"/>
    </location>
</feature>
<evidence type="ECO:0000256" key="9">
    <source>
        <dbReference type="SAM" id="Phobius"/>
    </source>
</evidence>
<keyword evidence="3" id="KW-1003">Cell membrane</keyword>
<dbReference type="SUPFAM" id="SSF53850">
    <property type="entry name" value="Periplasmic binding protein-like II"/>
    <property type="match status" value="1"/>
</dbReference>
<keyword evidence="7" id="KW-0675">Receptor</keyword>
<reference evidence="12" key="1">
    <citation type="submission" date="2022-02" db="EMBL/GenBank/DDBJ databases">
        <authorList>
            <person name="King R."/>
        </authorList>
    </citation>
    <scope>NUCLEOTIDE SEQUENCE</scope>
</reference>
<evidence type="ECO:0000256" key="3">
    <source>
        <dbReference type="ARBA" id="ARBA00022475"/>
    </source>
</evidence>
<evidence type="ECO:0000256" key="1">
    <source>
        <dbReference type="ARBA" id="ARBA00004651"/>
    </source>
</evidence>
<evidence type="ECO:0000259" key="10">
    <source>
        <dbReference type="Pfam" id="PF00060"/>
    </source>
</evidence>
<dbReference type="InterPro" id="IPR057074">
    <property type="entry name" value="IR75A_N"/>
</dbReference>
<dbReference type="Gene3D" id="1.10.287.70">
    <property type="match status" value="1"/>
</dbReference>
<accession>A0A9P0N515</accession>
<dbReference type="AlphaFoldDB" id="A0A9P0N515"/>
<evidence type="ECO:0000256" key="2">
    <source>
        <dbReference type="ARBA" id="ARBA00008685"/>
    </source>
</evidence>
<dbReference type="GO" id="GO:0050906">
    <property type="term" value="P:detection of stimulus involved in sensory perception"/>
    <property type="evidence" value="ECO:0007669"/>
    <property type="project" value="UniProtKB-ARBA"/>
</dbReference>
<keyword evidence="8" id="KW-0325">Glycoprotein</keyword>
<dbReference type="Pfam" id="PF00060">
    <property type="entry name" value="Lig_chan"/>
    <property type="match status" value="1"/>
</dbReference>
<feature type="transmembrane region" description="Helical" evidence="9">
    <location>
        <begin position="377"/>
        <end position="402"/>
    </location>
</feature>
<comment type="subcellular location">
    <subcellularLocation>
        <location evidence="1">Cell membrane</location>
        <topology evidence="1">Multi-pass membrane protein</topology>
    </subcellularLocation>
</comment>
<keyword evidence="5 9" id="KW-1133">Transmembrane helix</keyword>
<keyword evidence="4 9" id="KW-0812">Transmembrane</keyword>
<proteinExistence type="inferred from homology"/>
<evidence type="ECO:0000313" key="12">
    <source>
        <dbReference type="EMBL" id="CAH1640135.1"/>
    </source>
</evidence>
<dbReference type="InterPro" id="IPR052192">
    <property type="entry name" value="Insect_Ionotropic_Sensory_Rcpt"/>
</dbReference>
<protein>
    <submittedName>
        <fullName evidence="12">Uncharacterized protein</fullName>
    </submittedName>
</protein>
<evidence type="ECO:0000256" key="4">
    <source>
        <dbReference type="ARBA" id="ARBA00022692"/>
    </source>
</evidence>
<feature type="transmembrane region" description="Helical" evidence="9">
    <location>
        <begin position="569"/>
        <end position="589"/>
    </location>
</feature>